<feature type="transmembrane region" description="Helical" evidence="5">
    <location>
        <begin position="6"/>
        <end position="24"/>
    </location>
</feature>
<name>A0A8B6X6F6_9BURK</name>
<keyword evidence="4 5" id="KW-0472">Membrane</keyword>
<protein>
    <submittedName>
        <fullName evidence="7">CvpA family protein</fullName>
    </submittedName>
</protein>
<feature type="transmembrane region" description="Helical" evidence="5">
    <location>
        <begin position="128"/>
        <end position="147"/>
    </location>
</feature>
<keyword evidence="6" id="KW-1185">Reference proteome</keyword>
<dbReference type="InterPro" id="IPR052719">
    <property type="entry name" value="CvpA-like"/>
</dbReference>
<reference evidence="7" key="1">
    <citation type="submission" date="2025-08" db="UniProtKB">
        <authorList>
            <consortium name="RefSeq"/>
        </authorList>
    </citation>
    <scope>IDENTIFICATION</scope>
</reference>
<keyword evidence="3 5" id="KW-1133">Transmembrane helix</keyword>
<dbReference type="Pfam" id="PF02674">
    <property type="entry name" value="Colicin_V"/>
    <property type="match status" value="1"/>
</dbReference>
<dbReference type="AlphaFoldDB" id="A0A8B6X6F6"/>
<keyword evidence="2 5" id="KW-0812">Transmembrane</keyword>
<dbReference type="RefSeq" id="WP_028312655.1">
    <property type="nucleotide sequence ID" value="NZ_KI519499.1"/>
</dbReference>
<evidence type="ECO:0000256" key="5">
    <source>
        <dbReference type="SAM" id="Phobius"/>
    </source>
</evidence>
<evidence type="ECO:0000256" key="3">
    <source>
        <dbReference type="ARBA" id="ARBA00022989"/>
    </source>
</evidence>
<feature type="transmembrane region" description="Helical" evidence="5">
    <location>
        <begin position="64"/>
        <end position="87"/>
    </location>
</feature>
<dbReference type="Proteomes" id="UP000675920">
    <property type="component" value="Unplaced"/>
</dbReference>
<comment type="subcellular location">
    <subcellularLocation>
        <location evidence="1">Membrane</location>
        <topology evidence="1">Multi-pass membrane protein</topology>
    </subcellularLocation>
</comment>
<feature type="transmembrane region" description="Helical" evidence="5">
    <location>
        <begin position="31"/>
        <end position="52"/>
    </location>
</feature>
<dbReference type="InterPro" id="IPR003825">
    <property type="entry name" value="Colicin-V_CvpA"/>
</dbReference>
<proteinExistence type="predicted"/>
<evidence type="ECO:0000313" key="6">
    <source>
        <dbReference type="Proteomes" id="UP000675920"/>
    </source>
</evidence>
<evidence type="ECO:0000256" key="1">
    <source>
        <dbReference type="ARBA" id="ARBA00004141"/>
    </source>
</evidence>
<dbReference type="PANTHER" id="PTHR36926:SF1">
    <property type="entry name" value="COLICIN V PRODUCTION PROTEIN"/>
    <property type="match status" value="1"/>
</dbReference>
<accession>A0A8B6X6F6</accession>
<evidence type="ECO:0000313" key="7">
    <source>
        <dbReference type="RefSeq" id="WP_028312655.1"/>
    </source>
</evidence>
<organism evidence="6 7">
    <name type="scientific">Derxia gummosa DSM 723</name>
    <dbReference type="NCBI Taxonomy" id="1121388"/>
    <lineage>
        <taxon>Bacteria</taxon>
        <taxon>Pseudomonadati</taxon>
        <taxon>Pseudomonadota</taxon>
        <taxon>Betaproteobacteria</taxon>
        <taxon>Burkholderiales</taxon>
        <taxon>Alcaligenaceae</taxon>
        <taxon>Derxia</taxon>
    </lineage>
</organism>
<feature type="transmembrane region" description="Helical" evidence="5">
    <location>
        <begin position="99"/>
        <end position="122"/>
    </location>
</feature>
<dbReference type="GO" id="GO:0016020">
    <property type="term" value="C:membrane"/>
    <property type="evidence" value="ECO:0007669"/>
    <property type="project" value="UniProtKB-SubCell"/>
</dbReference>
<dbReference type="PANTHER" id="PTHR36926">
    <property type="entry name" value="COLICIN V PRODUCTION PROTEIN"/>
    <property type="match status" value="1"/>
</dbReference>
<evidence type="ECO:0000256" key="2">
    <source>
        <dbReference type="ARBA" id="ARBA00022692"/>
    </source>
</evidence>
<evidence type="ECO:0000256" key="4">
    <source>
        <dbReference type="ARBA" id="ARBA00023136"/>
    </source>
</evidence>
<sequence>MTSIDWLIAGALCLSAVIGVWRGLVRELFALLGWIAAIVAVLIAGTSIAGWLPADWNPGVRLLIGGLVIFVGVMIATSLLGRLLAGALKAAGLGPVDRLLGFGFGLLRGLLVVAVMIFVLGHTPVSGSAAWTGSVLLPYVMTVLGWFRDVVPDDAAPIWQV</sequence>
<dbReference type="GO" id="GO:0009403">
    <property type="term" value="P:toxin biosynthetic process"/>
    <property type="evidence" value="ECO:0007669"/>
    <property type="project" value="InterPro"/>
</dbReference>